<sequence length="333" mass="36806">MTLTASTSSYVLRKLVERKNSRIITSRKCFSLKCLSMAMSSEPPITPNEDIPPLKQKIVHDFRNISSSRIVYGAGLCSTGSFATTRLIESPTAPEQIYKPMMIKAMNAKKINRVAAGFGFSLFASSTELFGSGLNNFYQIGGPLRTEKKDYKESKQWYVGGRRIMLPEDSGKIRDLSAGRLHSLIATENSLFAMGDNAHGQCGHDPAEHPVVANSQKNKWLKINVPWDWTASKIRSVHCCLDTSFVLLESGELYAFGLGSDGQLGNGNDEIQWEPQLVEGDLKGEKISRIAGSTDTLIAVSVSGEVFIWGQNEYGQLGCYQMSPRFSTHNMFL</sequence>
<dbReference type="PANTHER" id="PTHR46337:SF1">
    <property type="entry name" value="RCC1-LIKE G EXCHANGING FACTOR-LIKE PROTEIN"/>
    <property type="match status" value="1"/>
</dbReference>
<dbReference type="InterPro" id="IPR000408">
    <property type="entry name" value="Reg_chr_condens"/>
</dbReference>
<accession>A0A915CXN7</accession>
<organism evidence="2 3">
    <name type="scientific">Ditylenchus dipsaci</name>
    <dbReference type="NCBI Taxonomy" id="166011"/>
    <lineage>
        <taxon>Eukaryota</taxon>
        <taxon>Metazoa</taxon>
        <taxon>Ecdysozoa</taxon>
        <taxon>Nematoda</taxon>
        <taxon>Chromadorea</taxon>
        <taxon>Rhabditida</taxon>
        <taxon>Tylenchina</taxon>
        <taxon>Tylenchomorpha</taxon>
        <taxon>Sphaerularioidea</taxon>
        <taxon>Anguinidae</taxon>
        <taxon>Anguininae</taxon>
        <taxon>Ditylenchus</taxon>
    </lineage>
</organism>
<evidence type="ECO:0000313" key="2">
    <source>
        <dbReference type="Proteomes" id="UP000887574"/>
    </source>
</evidence>
<dbReference type="InterPro" id="IPR053035">
    <property type="entry name" value="Mitochondrial_GEF_domain"/>
</dbReference>
<evidence type="ECO:0000313" key="3">
    <source>
        <dbReference type="WBParaSite" id="jg13400"/>
    </source>
</evidence>
<name>A0A915CXN7_9BILA</name>
<dbReference type="WBParaSite" id="jg13400">
    <property type="protein sequence ID" value="jg13400"/>
    <property type="gene ID" value="jg13400"/>
</dbReference>
<evidence type="ECO:0000256" key="1">
    <source>
        <dbReference type="PROSITE-ProRule" id="PRU00235"/>
    </source>
</evidence>
<dbReference type="GO" id="GO:0019843">
    <property type="term" value="F:rRNA binding"/>
    <property type="evidence" value="ECO:0007669"/>
    <property type="project" value="TreeGrafter"/>
</dbReference>
<proteinExistence type="predicted"/>
<keyword evidence="2" id="KW-1185">Reference proteome</keyword>
<dbReference type="Pfam" id="PF00415">
    <property type="entry name" value="RCC1"/>
    <property type="match status" value="2"/>
</dbReference>
<feature type="repeat" description="RCC1" evidence="1">
    <location>
        <begin position="251"/>
        <end position="303"/>
    </location>
</feature>
<dbReference type="GO" id="GO:0070131">
    <property type="term" value="P:positive regulation of mitochondrial translation"/>
    <property type="evidence" value="ECO:0007669"/>
    <property type="project" value="TreeGrafter"/>
</dbReference>
<protein>
    <submittedName>
        <fullName evidence="3">Uncharacterized protein</fullName>
    </submittedName>
</protein>
<reference evidence="3" key="1">
    <citation type="submission" date="2022-11" db="UniProtKB">
        <authorList>
            <consortium name="WormBaseParasite"/>
        </authorList>
    </citation>
    <scope>IDENTIFICATION</scope>
</reference>
<dbReference type="InterPro" id="IPR009091">
    <property type="entry name" value="RCC1/BLIP-II"/>
</dbReference>
<dbReference type="Proteomes" id="UP000887574">
    <property type="component" value="Unplaced"/>
</dbReference>
<dbReference type="GO" id="GO:0005085">
    <property type="term" value="F:guanyl-nucleotide exchange factor activity"/>
    <property type="evidence" value="ECO:0007669"/>
    <property type="project" value="TreeGrafter"/>
</dbReference>
<dbReference type="PANTHER" id="PTHR46337">
    <property type="entry name" value="RCC1-LIKE G EXCHANGING FACTOR-LIKE PROTEIN"/>
    <property type="match status" value="1"/>
</dbReference>
<dbReference type="SUPFAM" id="SSF50985">
    <property type="entry name" value="RCC1/BLIP-II"/>
    <property type="match status" value="1"/>
</dbReference>
<dbReference type="Gene3D" id="2.130.10.30">
    <property type="entry name" value="Regulator of chromosome condensation 1/beta-lactamase-inhibitor protein II"/>
    <property type="match status" value="1"/>
</dbReference>
<dbReference type="AlphaFoldDB" id="A0A915CXN7"/>
<dbReference type="PROSITE" id="PS50012">
    <property type="entry name" value="RCC1_3"/>
    <property type="match status" value="1"/>
</dbReference>
<dbReference type="GO" id="GO:0005743">
    <property type="term" value="C:mitochondrial inner membrane"/>
    <property type="evidence" value="ECO:0007669"/>
    <property type="project" value="TreeGrafter"/>
</dbReference>